<sequence length="54" mass="5615">MRTYIAQYWNSPPAGISQLLSNDARELAAILCLAGEVDGCELGCGEDGAGVSID</sequence>
<organism evidence="1 2">
    <name type="scientific">Stylosanthes scabra</name>
    <dbReference type="NCBI Taxonomy" id="79078"/>
    <lineage>
        <taxon>Eukaryota</taxon>
        <taxon>Viridiplantae</taxon>
        <taxon>Streptophyta</taxon>
        <taxon>Embryophyta</taxon>
        <taxon>Tracheophyta</taxon>
        <taxon>Spermatophyta</taxon>
        <taxon>Magnoliopsida</taxon>
        <taxon>eudicotyledons</taxon>
        <taxon>Gunneridae</taxon>
        <taxon>Pentapetalae</taxon>
        <taxon>rosids</taxon>
        <taxon>fabids</taxon>
        <taxon>Fabales</taxon>
        <taxon>Fabaceae</taxon>
        <taxon>Papilionoideae</taxon>
        <taxon>50 kb inversion clade</taxon>
        <taxon>dalbergioids sensu lato</taxon>
        <taxon>Dalbergieae</taxon>
        <taxon>Pterocarpus clade</taxon>
        <taxon>Stylosanthes</taxon>
    </lineage>
</organism>
<dbReference type="EMBL" id="JASCZI010090653">
    <property type="protein sequence ID" value="MED6144150.1"/>
    <property type="molecule type" value="Genomic_DNA"/>
</dbReference>
<proteinExistence type="predicted"/>
<evidence type="ECO:0000313" key="2">
    <source>
        <dbReference type="Proteomes" id="UP001341840"/>
    </source>
</evidence>
<reference evidence="1 2" key="1">
    <citation type="journal article" date="2023" name="Plants (Basel)">
        <title>Bridging the Gap: Combining Genomics and Transcriptomics Approaches to Understand Stylosanthes scabra, an Orphan Legume from the Brazilian Caatinga.</title>
        <authorList>
            <person name="Ferreira-Neto J.R.C."/>
            <person name="da Silva M.D."/>
            <person name="Binneck E."/>
            <person name="de Melo N.F."/>
            <person name="da Silva R.H."/>
            <person name="de Melo A.L.T.M."/>
            <person name="Pandolfi V."/>
            <person name="Bustamante F.O."/>
            <person name="Brasileiro-Vidal A.C."/>
            <person name="Benko-Iseppon A.M."/>
        </authorList>
    </citation>
    <scope>NUCLEOTIDE SEQUENCE [LARGE SCALE GENOMIC DNA]</scope>
    <source>
        <tissue evidence="1">Leaves</tissue>
    </source>
</reference>
<accession>A0ABU6T621</accession>
<gene>
    <name evidence="1" type="ORF">PIB30_012802</name>
</gene>
<name>A0ABU6T621_9FABA</name>
<evidence type="ECO:0000313" key="1">
    <source>
        <dbReference type="EMBL" id="MED6144150.1"/>
    </source>
</evidence>
<dbReference type="Proteomes" id="UP001341840">
    <property type="component" value="Unassembled WGS sequence"/>
</dbReference>
<keyword evidence="2" id="KW-1185">Reference proteome</keyword>
<protein>
    <submittedName>
        <fullName evidence="1">Uncharacterized protein</fullName>
    </submittedName>
</protein>
<comment type="caution">
    <text evidence="1">The sequence shown here is derived from an EMBL/GenBank/DDBJ whole genome shotgun (WGS) entry which is preliminary data.</text>
</comment>